<evidence type="ECO:0000259" key="4">
    <source>
        <dbReference type="PROSITE" id="PS51077"/>
    </source>
</evidence>
<feature type="domain" description="IclR-ED" evidence="5">
    <location>
        <begin position="72"/>
        <end position="264"/>
    </location>
</feature>
<reference evidence="6 7" key="1">
    <citation type="submission" date="2021-01" db="EMBL/GenBank/DDBJ databases">
        <title>Whole genome shotgun sequence of Verrucosispora lutea NBRC 106530.</title>
        <authorList>
            <person name="Komaki H."/>
            <person name="Tamura T."/>
        </authorList>
    </citation>
    <scope>NUCLEOTIDE SEQUENCE [LARGE SCALE GENOMIC DNA]</scope>
    <source>
        <strain evidence="6 7">NBRC 106530</strain>
    </source>
</reference>
<evidence type="ECO:0000256" key="2">
    <source>
        <dbReference type="ARBA" id="ARBA00023125"/>
    </source>
</evidence>
<keyword evidence="2" id="KW-0238">DNA-binding</keyword>
<evidence type="ECO:0000256" key="3">
    <source>
        <dbReference type="ARBA" id="ARBA00023163"/>
    </source>
</evidence>
<sequence length="264" mass="28754">MAEVVVRDPLAEPSDLIRSVSRALRVLESVGRAPRGLTVKQIARRCELTVATTYHLVRTLAYEGYVIRREDGTYIVGLEVADRYRELVAAFRSPAVGESLRRAALETGWSHFLGRFVGGQVAITAVAEGSRSPYLEDLVPGFDEGAHATALGKALLATLTADQRHRYLREYGMRPFTSATLTTPEAFEADLTAGERRGMQLELGQFRQGVACAAVLVCPDKDMERRTVLACSLPASEMMTSARVVRTKLLTAARAIAEGLAADT</sequence>
<dbReference type="SUPFAM" id="SSF46785">
    <property type="entry name" value="Winged helix' DNA-binding domain"/>
    <property type="match status" value="1"/>
</dbReference>
<keyword evidence="1" id="KW-0805">Transcription regulation</keyword>
<feature type="domain" description="HTH iclR-type" evidence="4">
    <location>
        <begin position="17"/>
        <end position="78"/>
    </location>
</feature>
<accession>A0ABQ4IZM7</accession>
<evidence type="ECO:0000256" key="1">
    <source>
        <dbReference type="ARBA" id="ARBA00023015"/>
    </source>
</evidence>
<dbReference type="InterPro" id="IPR036388">
    <property type="entry name" value="WH-like_DNA-bd_sf"/>
</dbReference>
<dbReference type="Pfam" id="PF01614">
    <property type="entry name" value="IclR_C"/>
    <property type="match status" value="1"/>
</dbReference>
<dbReference type="SMART" id="SM00346">
    <property type="entry name" value="HTH_ICLR"/>
    <property type="match status" value="1"/>
</dbReference>
<dbReference type="InterPro" id="IPR005471">
    <property type="entry name" value="Tscrpt_reg_IclR_N"/>
</dbReference>
<dbReference type="PANTHER" id="PTHR30136:SF24">
    <property type="entry name" value="HTH-TYPE TRANSCRIPTIONAL REPRESSOR ALLR"/>
    <property type="match status" value="1"/>
</dbReference>
<dbReference type="Gene3D" id="1.10.10.10">
    <property type="entry name" value="Winged helix-like DNA-binding domain superfamily/Winged helix DNA-binding domain"/>
    <property type="match status" value="1"/>
</dbReference>
<organism evidence="6 7">
    <name type="scientific">Micromonospora lutea</name>
    <dbReference type="NCBI Taxonomy" id="419825"/>
    <lineage>
        <taxon>Bacteria</taxon>
        <taxon>Bacillati</taxon>
        <taxon>Actinomycetota</taxon>
        <taxon>Actinomycetes</taxon>
        <taxon>Micromonosporales</taxon>
        <taxon>Micromonosporaceae</taxon>
        <taxon>Micromonospora</taxon>
    </lineage>
</organism>
<gene>
    <name evidence="6" type="ORF">Vlu01_40170</name>
</gene>
<dbReference type="Proteomes" id="UP000643165">
    <property type="component" value="Unassembled WGS sequence"/>
</dbReference>
<name>A0ABQ4IZM7_9ACTN</name>
<dbReference type="PANTHER" id="PTHR30136">
    <property type="entry name" value="HELIX-TURN-HELIX TRANSCRIPTIONAL REGULATOR, ICLR FAMILY"/>
    <property type="match status" value="1"/>
</dbReference>
<dbReference type="EMBL" id="BOPB01000025">
    <property type="protein sequence ID" value="GIJ23393.1"/>
    <property type="molecule type" value="Genomic_DNA"/>
</dbReference>
<evidence type="ECO:0000313" key="7">
    <source>
        <dbReference type="Proteomes" id="UP000643165"/>
    </source>
</evidence>
<evidence type="ECO:0000259" key="5">
    <source>
        <dbReference type="PROSITE" id="PS51078"/>
    </source>
</evidence>
<keyword evidence="7" id="KW-1185">Reference proteome</keyword>
<dbReference type="InterPro" id="IPR050707">
    <property type="entry name" value="HTH_MetabolicPath_Reg"/>
</dbReference>
<dbReference type="Gene3D" id="3.30.450.40">
    <property type="match status" value="1"/>
</dbReference>
<dbReference type="InterPro" id="IPR029016">
    <property type="entry name" value="GAF-like_dom_sf"/>
</dbReference>
<dbReference type="InterPro" id="IPR036390">
    <property type="entry name" value="WH_DNA-bd_sf"/>
</dbReference>
<evidence type="ECO:0000313" key="6">
    <source>
        <dbReference type="EMBL" id="GIJ23393.1"/>
    </source>
</evidence>
<dbReference type="PROSITE" id="PS51077">
    <property type="entry name" value="HTH_ICLR"/>
    <property type="match status" value="1"/>
</dbReference>
<comment type="caution">
    <text evidence="6">The sequence shown here is derived from an EMBL/GenBank/DDBJ whole genome shotgun (WGS) entry which is preliminary data.</text>
</comment>
<proteinExistence type="predicted"/>
<dbReference type="InterPro" id="IPR014757">
    <property type="entry name" value="Tscrpt_reg_IclR_C"/>
</dbReference>
<protein>
    <submittedName>
        <fullName evidence="6">Transcriptional regulator</fullName>
    </submittedName>
</protein>
<dbReference type="Pfam" id="PF09339">
    <property type="entry name" value="HTH_IclR"/>
    <property type="match status" value="1"/>
</dbReference>
<keyword evidence="3" id="KW-0804">Transcription</keyword>
<dbReference type="SUPFAM" id="SSF55781">
    <property type="entry name" value="GAF domain-like"/>
    <property type="match status" value="1"/>
</dbReference>
<dbReference type="PROSITE" id="PS51078">
    <property type="entry name" value="ICLR_ED"/>
    <property type="match status" value="1"/>
</dbReference>